<proteinExistence type="predicted"/>
<gene>
    <name evidence="4" type="ORF">CEP54_008086</name>
</gene>
<evidence type="ECO:0008006" key="6">
    <source>
        <dbReference type="Google" id="ProtNLM"/>
    </source>
</evidence>
<dbReference type="OrthoDB" id="5344254at2759"/>
<dbReference type="STRING" id="1325734.A0A428PXI9"/>
<dbReference type="InterPro" id="IPR057722">
    <property type="entry name" value="AsqO/PenF-like_C"/>
</dbReference>
<evidence type="ECO:0000259" key="2">
    <source>
        <dbReference type="Pfam" id="PF24137"/>
    </source>
</evidence>
<dbReference type="InterPro" id="IPR056402">
    <property type="entry name" value="DA_N"/>
</dbReference>
<keyword evidence="1" id="KW-0472">Membrane</keyword>
<dbReference type="EMBL" id="NKCI01000079">
    <property type="protein sequence ID" value="RSL57731.1"/>
    <property type="molecule type" value="Genomic_DNA"/>
</dbReference>
<keyword evidence="5" id="KW-1185">Reference proteome</keyword>
<protein>
    <recommendedName>
        <fullName evidence="6">Hydroxyneurosporene synthase</fullName>
    </recommendedName>
</protein>
<dbReference type="SUPFAM" id="SSF159245">
    <property type="entry name" value="AttH-like"/>
    <property type="match status" value="1"/>
</dbReference>
<dbReference type="AlphaFoldDB" id="A0A428PXI9"/>
<evidence type="ECO:0000259" key="3">
    <source>
        <dbReference type="Pfam" id="PF25581"/>
    </source>
</evidence>
<evidence type="ECO:0000313" key="4">
    <source>
        <dbReference type="EMBL" id="RSL57731.1"/>
    </source>
</evidence>
<sequence>MASYNNYCIPPHLSFIVMFFKYAAFAAISGFALAAPEKTSTRHPQLKPEYYNGTVSVEHLSVPGNLDGFKMSTPAARKSTDFWYFDVFSEAINQTLNIVFFNSGEFKQYPHPLSVQVSGVFPNGTDFYYEALANEGVSITNSPQGVQGTWRGIGGFKSSSLDKPDVEYSIKLDSPDMGISGKIKFKSIALAHYPCDLNGAVGVTQNLLPGLYWANAVPDAETVVDLQVKDTAIKFKDGVGNHDKNWGNQSIIDGPKYWDWGHGRFGPYSVVWYNLLDYEGKETRRSFVAKDGKVLMVSCDPKSMQVRQKGGKAAWPPTTDLLETNGLSILYTLPDGQELVVDVTTEIIVRDESGAYQRAKGIVKGGIKGKETFKGKAHYEEFIFGIVNDYIPNP</sequence>
<organism evidence="4 5">
    <name type="scientific">Fusarium duplospermum</name>
    <dbReference type="NCBI Taxonomy" id="1325734"/>
    <lineage>
        <taxon>Eukaryota</taxon>
        <taxon>Fungi</taxon>
        <taxon>Dikarya</taxon>
        <taxon>Ascomycota</taxon>
        <taxon>Pezizomycotina</taxon>
        <taxon>Sordariomycetes</taxon>
        <taxon>Hypocreomycetidae</taxon>
        <taxon>Hypocreales</taxon>
        <taxon>Nectriaceae</taxon>
        <taxon>Fusarium</taxon>
        <taxon>Fusarium solani species complex</taxon>
    </lineage>
</organism>
<feature type="domain" description="AsqO/PenF-like C-terminal" evidence="3">
    <location>
        <begin position="255"/>
        <end position="382"/>
    </location>
</feature>
<feature type="transmembrane region" description="Helical" evidence="1">
    <location>
        <begin position="12"/>
        <end position="35"/>
    </location>
</feature>
<feature type="domain" description="Diels-Alderase N-terminal" evidence="2">
    <location>
        <begin position="41"/>
        <end position="246"/>
    </location>
</feature>
<name>A0A428PXI9_9HYPO</name>
<evidence type="ECO:0000313" key="5">
    <source>
        <dbReference type="Proteomes" id="UP000288168"/>
    </source>
</evidence>
<keyword evidence="1" id="KW-0812">Transmembrane</keyword>
<evidence type="ECO:0000256" key="1">
    <source>
        <dbReference type="SAM" id="Phobius"/>
    </source>
</evidence>
<reference evidence="4 5" key="1">
    <citation type="submission" date="2017-06" db="EMBL/GenBank/DDBJ databases">
        <title>Comparative genomic analysis of Ambrosia Fusariam Clade fungi.</title>
        <authorList>
            <person name="Stajich J.E."/>
            <person name="Carrillo J."/>
            <person name="Kijimoto T."/>
            <person name="Eskalen A."/>
            <person name="O'Donnell K."/>
            <person name="Kasson M."/>
        </authorList>
    </citation>
    <scope>NUCLEOTIDE SEQUENCE [LARGE SCALE GENOMIC DNA]</scope>
    <source>
        <strain evidence="4 5">NRRL62584</strain>
    </source>
</reference>
<comment type="caution">
    <text evidence="4">The sequence shown here is derived from an EMBL/GenBank/DDBJ whole genome shotgun (WGS) entry which is preliminary data.</text>
</comment>
<dbReference type="Pfam" id="PF24137">
    <property type="entry name" value="DA_N"/>
    <property type="match status" value="1"/>
</dbReference>
<accession>A0A428PXI9</accession>
<keyword evidence="1" id="KW-1133">Transmembrane helix</keyword>
<dbReference type="Proteomes" id="UP000288168">
    <property type="component" value="Unassembled WGS sequence"/>
</dbReference>
<dbReference type="Pfam" id="PF25581">
    <property type="entry name" value="AsqO_C"/>
    <property type="match status" value="1"/>
</dbReference>